<dbReference type="InterPro" id="IPR001841">
    <property type="entry name" value="Znf_RING"/>
</dbReference>
<dbReference type="Pfam" id="PF22191">
    <property type="entry name" value="IBR_1"/>
    <property type="match status" value="1"/>
</dbReference>
<evidence type="ECO:0000256" key="5">
    <source>
        <dbReference type="ARBA" id="ARBA00022737"/>
    </source>
</evidence>
<dbReference type="Pfam" id="PF01485">
    <property type="entry name" value="IBR"/>
    <property type="match status" value="1"/>
</dbReference>
<reference evidence="13 14" key="1">
    <citation type="journal article" date="2011" name="Proc. Natl. Acad. Sci. U.S.A.">
        <title>Evolutionary erosion of yeast sex chromosomes by mating-type switching accidents.</title>
        <authorList>
            <person name="Gordon J.L."/>
            <person name="Armisen D."/>
            <person name="Proux-Wera E."/>
            <person name="Oheigeartaigh S.S."/>
            <person name="Byrne K.P."/>
            <person name="Wolfe K.H."/>
        </authorList>
    </citation>
    <scope>NUCLEOTIDE SEQUENCE [LARGE SCALE GENOMIC DNA]</scope>
    <source>
        <strain evidence="14">ATCC 34711 / CBS 6284 / DSM 70876 / NBRC 10599 / NRRL Y-10934 / UCD 77-7</strain>
    </source>
</reference>
<feature type="compositionally biased region" description="Low complexity" evidence="10">
    <location>
        <begin position="36"/>
        <end position="53"/>
    </location>
</feature>
<dbReference type="HOGENOM" id="CLU_009823_4_1_1"/>
<keyword evidence="8" id="KW-0862">Zinc</keyword>
<dbReference type="Proteomes" id="UP000002866">
    <property type="component" value="Chromosome 3"/>
</dbReference>
<evidence type="ECO:0000256" key="6">
    <source>
        <dbReference type="ARBA" id="ARBA00022771"/>
    </source>
</evidence>
<keyword evidence="5" id="KW-0677">Repeat</keyword>
<evidence type="ECO:0000256" key="3">
    <source>
        <dbReference type="ARBA" id="ARBA00022679"/>
    </source>
</evidence>
<dbReference type="CDD" id="cd20356">
    <property type="entry name" value="Rcat_RBR_HHARI-like"/>
    <property type="match status" value="1"/>
</dbReference>
<dbReference type="PROSITE" id="PS00518">
    <property type="entry name" value="ZF_RING_1"/>
    <property type="match status" value="1"/>
</dbReference>
<evidence type="ECO:0000256" key="2">
    <source>
        <dbReference type="ARBA" id="ARBA00012251"/>
    </source>
</evidence>
<dbReference type="GO" id="GO:0036205">
    <property type="term" value="P:histone catabolic process"/>
    <property type="evidence" value="ECO:0007669"/>
    <property type="project" value="EnsemblFungi"/>
</dbReference>
<dbReference type="OrthoDB" id="10009520at2759"/>
<dbReference type="SUPFAM" id="SSF57850">
    <property type="entry name" value="RING/U-box"/>
    <property type="match status" value="2"/>
</dbReference>
<evidence type="ECO:0000256" key="4">
    <source>
        <dbReference type="ARBA" id="ARBA00022723"/>
    </source>
</evidence>
<feature type="region of interest" description="Disordered" evidence="10">
    <location>
        <begin position="1"/>
        <end position="20"/>
    </location>
</feature>
<dbReference type="GO" id="GO:0008270">
    <property type="term" value="F:zinc ion binding"/>
    <property type="evidence" value="ECO:0007669"/>
    <property type="project" value="UniProtKB-KW"/>
</dbReference>
<dbReference type="PANTHER" id="PTHR11685">
    <property type="entry name" value="RBR FAMILY RING FINGER AND IBR DOMAIN-CONTAINING"/>
    <property type="match status" value="1"/>
</dbReference>
<comment type="catalytic activity">
    <reaction evidence="1">
        <text>[E2 ubiquitin-conjugating enzyme]-S-ubiquitinyl-L-cysteine + [acceptor protein]-L-lysine = [E2 ubiquitin-conjugating enzyme]-L-cysteine + [acceptor protein]-N(6)-ubiquitinyl-L-lysine.</text>
        <dbReference type="EC" id="2.3.2.31"/>
    </reaction>
</comment>
<dbReference type="InterPro" id="IPR044066">
    <property type="entry name" value="TRIAD_supradom"/>
</dbReference>
<dbReference type="InterPro" id="IPR048962">
    <property type="entry name" value="ARIH1-like_UBL"/>
</dbReference>
<dbReference type="OMA" id="HRFCMIC"/>
<dbReference type="EC" id="2.3.2.31" evidence="2"/>
<dbReference type="Pfam" id="PF21235">
    <property type="entry name" value="UBA_ARI1"/>
    <property type="match status" value="1"/>
</dbReference>
<keyword evidence="7" id="KW-0833">Ubl conjugation pathway</keyword>
<organism evidence="13 14">
    <name type="scientific">Henningerozyma blattae (strain ATCC 34711 / CBS 6284 / DSM 70876 / NBRC 10599 / NRRL Y-10934 / UCD 77-7)</name>
    <name type="common">Yeast</name>
    <name type="synonym">Tetrapisispora blattae</name>
    <dbReference type="NCBI Taxonomy" id="1071380"/>
    <lineage>
        <taxon>Eukaryota</taxon>
        <taxon>Fungi</taxon>
        <taxon>Dikarya</taxon>
        <taxon>Ascomycota</taxon>
        <taxon>Saccharomycotina</taxon>
        <taxon>Saccharomycetes</taxon>
        <taxon>Saccharomycetales</taxon>
        <taxon>Saccharomycetaceae</taxon>
        <taxon>Henningerozyma</taxon>
    </lineage>
</organism>
<dbReference type="KEGG" id="tbl:TBLA_0C02810"/>
<feature type="compositionally biased region" description="Acidic residues" evidence="10">
    <location>
        <begin position="78"/>
        <end position="88"/>
    </location>
</feature>
<dbReference type="InterPro" id="IPR031127">
    <property type="entry name" value="E3_UB_ligase_RBR"/>
</dbReference>
<dbReference type="GeneID" id="14495067"/>
<evidence type="ECO:0000313" key="14">
    <source>
        <dbReference type="Proteomes" id="UP000002866"/>
    </source>
</evidence>
<evidence type="ECO:0000259" key="12">
    <source>
        <dbReference type="PROSITE" id="PS51873"/>
    </source>
</evidence>
<dbReference type="InterPro" id="IPR002867">
    <property type="entry name" value="IBR_dom"/>
</dbReference>
<dbReference type="RefSeq" id="XP_004179606.1">
    <property type="nucleotide sequence ID" value="XM_004179558.1"/>
</dbReference>
<keyword evidence="6 9" id="KW-0863">Zinc-finger</keyword>
<dbReference type="GO" id="GO:0061630">
    <property type="term" value="F:ubiquitin protein ligase activity"/>
    <property type="evidence" value="ECO:0007669"/>
    <property type="project" value="UniProtKB-EC"/>
</dbReference>
<dbReference type="Gene3D" id="1.20.120.1750">
    <property type="match status" value="1"/>
</dbReference>
<feature type="region of interest" description="Disordered" evidence="10">
    <location>
        <begin position="28"/>
        <end position="57"/>
    </location>
</feature>
<dbReference type="STRING" id="1071380.I2H135"/>
<keyword evidence="3" id="KW-0808">Transferase</keyword>
<evidence type="ECO:0000259" key="11">
    <source>
        <dbReference type="PROSITE" id="PS50089"/>
    </source>
</evidence>
<dbReference type="CDD" id="cd20346">
    <property type="entry name" value="BRcat_RBR_ANKIB1"/>
    <property type="match status" value="1"/>
</dbReference>
<evidence type="ECO:0000256" key="1">
    <source>
        <dbReference type="ARBA" id="ARBA00001798"/>
    </source>
</evidence>
<dbReference type="GO" id="GO:0016567">
    <property type="term" value="P:protein ubiquitination"/>
    <property type="evidence" value="ECO:0007669"/>
    <property type="project" value="InterPro"/>
</dbReference>
<feature type="region of interest" description="Disordered" evidence="10">
    <location>
        <begin position="69"/>
        <end position="88"/>
    </location>
</feature>
<dbReference type="AlphaFoldDB" id="I2H135"/>
<dbReference type="PROSITE" id="PS50089">
    <property type="entry name" value="ZF_RING_2"/>
    <property type="match status" value="1"/>
</dbReference>
<evidence type="ECO:0000256" key="9">
    <source>
        <dbReference type="PROSITE-ProRule" id="PRU00175"/>
    </source>
</evidence>
<dbReference type="eggNOG" id="KOG1815">
    <property type="taxonomic scope" value="Eukaryota"/>
</dbReference>
<evidence type="ECO:0000256" key="7">
    <source>
        <dbReference type="ARBA" id="ARBA00022786"/>
    </source>
</evidence>
<accession>I2H135</accession>
<dbReference type="InterPro" id="IPR013083">
    <property type="entry name" value="Znf_RING/FYVE/PHD"/>
</dbReference>
<proteinExistence type="predicted"/>
<dbReference type="InterPro" id="IPR017907">
    <property type="entry name" value="Znf_RING_CS"/>
</dbReference>
<gene>
    <name evidence="13" type="primary">TBLA0C02810</name>
    <name evidence="13" type="ORF">TBLA_0C02810</name>
</gene>
<dbReference type="FunFam" id="1.20.120.1750:FF:000002">
    <property type="entry name" value="RBR-type E3 ubiquitin transferase"/>
    <property type="match status" value="1"/>
</dbReference>
<dbReference type="Pfam" id="PF00097">
    <property type="entry name" value="zf-C3HC4"/>
    <property type="match status" value="1"/>
</dbReference>
<dbReference type="SMART" id="SM00184">
    <property type="entry name" value="RING"/>
    <property type="match status" value="1"/>
</dbReference>
<dbReference type="EMBL" id="HE806318">
    <property type="protein sequence ID" value="CCH60087.1"/>
    <property type="molecule type" value="Genomic_DNA"/>
</dbReference>
<protein>
    <recommendedName>
        <fullName evidence="2">RBR-type E3 ubiquitin transferase</fullName>
        <ecNumber evidence="2">2.3.2.31</ecNumber>
    </recommendedName>
</protein>
<keyword evidence="14" id="KW-1185">Reference proteome</keyword>
<evidence type="ECO:0000256" key="10">
    <source>
        <dbReference type="SAM" id="MobiDB-lite"/>
    </source>
</evidence>
<feature type="domain" description="RING-type" evidence="12">
    <location>
        <begin position="223"/>
        <end position="437"/>
    </location>
</feature>
<evidence type="ECO:0000313" key="13">
    <source>
        <dbReference type="EMBL" id="CCH60087.1"/>
    </source>
</evidence>
<dbReference type="SMART" id="SM00647">
    <property type="entry name" value="IBR"/>
    <property type="match status" value="2"/>
</dbReference>
<sequence>MKKDPIDATGTNGSRSFNRDIAEIPLANSDHTIPKNNNALRNNSNQSNLSTLSGKSSNNPFRIKLELQQPTPFTPDNLAEEQEEPDSDFEIDEDELFSDDDDIFINNLDQSFNDLNISTSLNDNKIINEGGVPNLKYDCLTTNELYDRMLLRVEKIKPILDISKDDIILLMQRYNWNEEKLLESWADQREHIIEDVGLSSNNDGTNKFKNNNPFRDNSLQSRENYLCPICYEEKDCTTFKLECNHEFCTDCYQRYIKNKLSDGNIITCMSCSLALKNNDIDIIMGNNDSSNILMNSSIKSFIQKNNKAFKWCPYTDCQCIIHFKDTLYLSEFKRLHCSPFVTCKNSHKFCFSCGFESHSPADCDITNAWVKKTRNESDYLNWVLSNTKECPKCNVNIEKNGGCNHMKCSSCKYEFCWICDGPWAPHGTSYYECTQYKNEKDKDKDSNSSNDDKKLKKFTFYYRIFNEHEMSAKLDWKLGQTVSQNVYQLQEKLGLSWIEGQFLTDSLKVLNEGRTALKWSFAVAYYSDQSHNLTKIFMDNQALLSHAVESLSEMLTEKNPKILMEKKNEFFNKTGYVENRKHALLECGRDLLCKGICKPK</sequence>
<dbReference type="PROSITE" id="PS51873">
    <property type="entry name" value="TRIAD"/>
    <property type="match status" value="1"/>
</dbReference>
<feature type="domain" description="RING-type" evidence="11">
    <location>
        <begin position="227"/>
        <end position="272"/>
    </location>
</feature>
<keyword evidence="4" id="KW-0479">Metal-binding</keyword>
<dbReference type="FunCoup" id="I2H135">
    <property type="interactions" value="649"/>
</dbReference>
<evidence type="ECO:0000256" key="8">
    <source>
        <dbReference type="ARBA" id="ARBA00022833"/>
    </source>
</evidence>
<dbReference type="InterPro" id="IPR018957">
    <property type="entry name" value="Znf_C3HC4_RING-type"/>
</dbReference>
<name>I2H135_HENB6</name>
<dbReference type="Gene3D" id="3.30.40.10">
    <property type="entry name" value="Zinc/RING finger domain, C3HC4 (zinc finger)"/>
    <property type="match status" value="1"/>
</dbReference>
<dbReference type="InParanoid" id="I2H135"/>